<evidence type="ECO:0000256" key="3">
    <source>
        <dbReference type="ARBA" id="ARBA00022525"/>
    </source>
</evidence>
<name>A0A9J6CIT0_POLVA</name>
<organism evidence="5 6">
    <name type="scientific">Polypedilum vanderplanki</name>
    <name type="common">Sleeping chironomid midge</name>
    <dbReference type="NCBI Taxonomy" id="319348"/>
    <lineage>
        <taxon>Eukaryota</taxon>
        <taxon>Metazoa</taxon>
        <taxon>Ecdysozoa</taxon>
        <taxon>Arthropoda</taxon>
        <taxon>Hexapoda</taxon>
        <taxon>Insecta</taxon>
        <taxon>Pterygota</taxon>
        <taxon>Neoptera</taxon>
        <taxon>Endopterygota</taxon>
        <taxon>Diptera</taxon>
        <taxon>Nematocera</taxon>
        <taxon>Chironomoidea</taxon>
        <taxon>Chironomidae</taxon>
        <taxon>Chironominae</taxon>
        <taxon>Polypedilum</taxon>
        <taxon>Polypedilum</taxon>
    </lineage>
</organism>
<dbReference type="Pfam" id="PF01395">
    <property type="entry name" value="PBP_GOBP"/>
    <property type="match status" value="1"/>
</dbReference>
<dbReference type="Gene3D" id="1.10.238.20">
    <property type="entry name" value="Pheromone/general odorant binding protein domain"/>
    <property type="match status" value="1"/>
</dbReference>
<comment type="subcellular location">
    <subcellularLocation>
        <location evidence="1">Secreted</location>
    </subcellularLocation>
</comment>
<evidence type="ECO:0000256" key="4">
    <source>
        <dbReference type="SAM" id="SignalP"/>
    </source>
</evidence>
<evidence type="ECO:0000313" key="6">
    <source>
        <dbReference type="Proteomes" id="UP001107558"/>
    </source>
</evidence>
<dbReference type="InterPro" id="IPR036728">
    <property type="entry name" value="PBP_GOBP_sf"/>
</dbReference>
<dbReference type="GO" id="GO:0005549">
    <property type="term" value="F:odorant binding"/>
    <property type="evidence" value="ECO:0007669"/>
    <property type="project" value="InterPro"/>
</dbReference>
<dbReference type="InterPro" id="IPR006170">
    <property type="entry name" value="PBP/GOBP"/>
</dbReference>
<reference evidence="5" key="1">
    <citation type="submission" date="2021-03" db="EMBL/GenBank/DDBJ databases">
        <title>Chromosome level genome of the anhydrobiotic midge Polypedilum vanderplanki.</title>
        <authorList>
            <person name="Yoshida Y."/>
            <person name="Kikawada T."/>
            <person name="Gusev O."/>
        </authorList>
    </citation>
    <scope>NUCLEOTIDE SEQUENCE</scope>
    <source>
        <strain evidence="5">NIAS01</strain>
        <tissue evidence="5">Whole body or cell culture</tissue>
    </source>
</reference>
<dbReference type="SMART" id="SM00708">
    <property type="entry name" value="PhBP"/>
    <property type="match status" value="1"/>
</dbReference>
<keyword evidence="6" id="KW-1185">Reference proteome</keyword>
<keyword evidence="3" id="KW-0964">Secreted</keyword>
<dbReference type="GO" id="GO:0005576">
    <property type="term" value="C:extracellular region"/>
    <property type="evidence" value="ECO:0007669"/>
    <property type="project" value="UniProtKB-SubCell"/>
</dbReference>
<sequence length="150" mass="16953">MKDKLVLWIFATFILCCMAITREQLQRMTKAAYKCKDIVNATDTDLSLLILKKPLTSREGKCLVGCIMIEVDILSDDNGKYSLNEDGWMKFVAETAKNDAEIIKKMQEITDGCKYLNDINQPDECELAMMAIGCQKEGMTKNNIKLELGI</sequence>
<gene>
    <name evidence="5" type="ORF">PVAND_011043</name>
</gene>
<dbReference type="CDD" id="cd23992">
    <property type="entry name" value="PBP_GOBP"/>
    <property type="match status" value="1"/>
</dbReference>
<comment type="similarity">
    <text evidence="2">Belongs to the PBP/GOBP family.</text>
</comment>
<proteinExistence type="inferred from homology"/>
<dbReference type="AlphaFoldDB" id="A0A9J6CIT0"/>
<protein>
    <recommendedName>
        <fullName evidence="7">Odorant binding protein</fullName>
    </recommendedName>
</protein>
<feature type="chain" id="PRO_5039891604" description="Odorant binding protein" evidence="4">
    <location>
        <begin position="20"/>
        <end position="150"/>
    </location>
</feature>
<keyword evidence="4" id="KW-0732">Signal</keyword>
<evidence type="ECO:0000256" key="1">
    <source>
        <dbReference type="ARBA" id="ARBA00004613"/>
    </source>
</evidence>
<dbReference type="SUPFAM" id="SSF47565">
    <property type="entry name" value="Insect pheromone/odorant-binding proteins"/>
    <property type="match status" value="1"/>
</dbReference>
<evidence type="ECO:0008006" key="7">
    <source>
        <dbReference type="Google" id="ProtNLM"/>
    </source>
</evidence>
<comment type="caution">
    <text evidence="5">The sequence shown here is derived from an EMBL/GenBank/DDBJ whole genome shotgun (WGS) entry which is preliminary data.</text>
</comment>
<evidence type="ECO:0000313" key="5">
    <source>
        <dbReference type="EMBL" id="KAG5681627.1"/>
    </source>
</evidence>
<evidence type="ECO:0000256" key="2">
    <source>
        <dbReference type="ARBA" id="ARBA00008098"/>
    </source>
</evidence>
<accession>A0A9J6CIT0</accession>
<dbReference type="Proteomes" id="UP001107558">
    <property type="component" value="Chromosome 1"/>
</dbReference>
<feature type="signal peptide" evidence="4">
    <location>
        <begin position="1"/>
        <end position="19"/>
    </location>
</feature>
<dbReference type="OrthoDB" id="6595846at2759"/>
<dbReference type="EMBL" id="JADBJN010000001">
    <property type="protein sequence ID" value="KAG5681627.1"/>
    <property type="molecule type" value="Genomic_DNA"/>
</dbReference>